<dbReference type="Proteomes" id="UP000285777">
    <property type="component" value="Unassembled WGS sequence"/>
</dbReference>
<evidence type="ECO:0000313" key="2">
    <source>
        <dbReference type="Proteomes" id="UP000285777"/>
    </source>
</evidence>
<organism evidence="1 2">
    <name type="scientific">Phocaeicola vulgatus</name>
    <name type="common">Bacteroides vulgatus</name>
    <dbReference type="NCBI Taxonomy" id="821"/>
    <lineage>
        <taxon>Bacteria</taxon>
        <taxon>Pseudomonadati</taxon>
        <taxon>Bacteroidota</taxon>
        <taxon>Bacteroidia</taxon>
        <taxon>Bacteroidales</taxon>
        <taxon>Bacteroidaceae</taxon>
        <taxon>Phocaeicola</taxon>
    </lineage>
</organism>
<comment type="caution">
    <text evidence="1">The sequence shown here is derived from an EMBL/GenBank/DDBJ whole genome shotgun (WGS) entry which is preliminary data.</text>
</comment>
<reference evidence="1 2" key="1">
    <citation type="submission" date="2018-08" db="EMBL/GenBank/DDBJ databases">
        <title>A genome reference for cultivated species of the human gut microbiota.</title>
        <authorList>
            <person name="Zou Y."/>
            <person name="Xue W."/>
            <person name="Luo G."/>
        </authorList>
    </citation>
    <scope>NUCLEOTIDE SEQUENCE [LARGE SCALE GENOMIC DNA]</scope>
    <source>
        <strain evidence="1 2">AM13-21</strain>
    </source>
</reference>
<dbReference type="EMBL" id="QRLF01000020">
    <property type="protein sequence ID" value="RHI89931.1"/>
    <property type="molecule type" value="Genomic_DNA"/>
</dbReference>
<gene>
    <name evidence="1" type="ORF">DW150_12490</name>
</gene>
<dbReference type="AlphaFoldDB" id="A0A415BQL9"/>
<dbReference type="RefSeq" id="WP_118291173.1">
    <property type="nucleotide sequence ID" value="NZ_JAKKXE010000003.1"/>
</dbReference>
<sequence length="254" mass="28755">MKTSINKPEIFKYVIALTARAGKAGGNYPDIAATEDNEAVLDLYLTAAVNEAEGELRRKIKDSNDINMTSSGNEIIIEFKNFIRMDEGITDMIRTAMRLYASHYLAAAWLEPTTDKELCEGYRTSASGYLKKIVSALNQRSEFIVPEADYEQRNNNDYELQQSQSGNADYEQRNNNDYELQQSQSGNADYEQRNNNDYELQQSQSGNADYGQRNRDNLYTGIGCTGMDVLTTENPSGPDVILRDRYNNPLIYKP</sequence>
<evidence type="ECO:0000313" key="1">
    <source>
        <dbReference type="EMBL" id="RHI89931.1"/>
    </source>
</evidence>
<protein>
    <submittedName>
        <fullName evidence="1">Uncharacterized protein</fullName>
    </submittedName>
</protein>
<accession>A0A415BQL9</accession>
<name>A0A415BQL9_PHOVU</name>
<proteinExistence type="predicted"/>